<dbReference type="RefSeq" id="WP_306878463.1">
    <property type="nucleotide sequence ID" value="NZ_JAUSSW010000006.1"/>
</dbReference>
<feature type="domain" description="CBU-0592-like" evidence="2">
    <location>
        <begin position="6"/>
        <end position="76"/>
    </location>
</feature>
<keyword evidence="1" id="KW-0812">Transmembrane</keyword>
<dbReference type="NCBIfam" id="NF047864">
    <property type="entry name" value="CBU_0592_membra"/>
    <property type="match status" value="1"/>
</dbReference>
<reference evidence="3 4" key="1">
    <citation type="submission" date="2023-07" db="EMBL/GenBank/DDBJ databases">
        <title>Sorghum-associated microbial communities from plants grown in Nebraska, USA.</title>
        <authorList>
            <person name="Schachtman D."/>
        </authorList>
    </citation>
    <scope>NUCLEOTIDE SEQUENCE [LARGE SCALE GENOMIC DNA]</scope>
    <source>
        <strain evidence="3 4">CC523</strain>
    </source>
</reference>
<name>A0ABT9TR23_PAENI</name>
<dbReference type="Proteomes" id="UP001244563">
    <property type="component" value="Unassembled WGS sequence"/>
</dbReference>
<feature type="transmembrane region" description="Helical" evidence="1">
    <location>
        <begin position="54"/>
        <end position="73"/>
    </location>
</feature>
<gene>
    <name evidence="3" type="ORF">J2T10_002565</name>
</gene>
<dbReference type="Pfam" id="PF26604">
    <property type="entry name" value="CBU_0592"/>
    <property type="match status" value="1"/>
</dbReference>
<proteinExistence type="predicted"/>
<keyword evidence="4" id="KW-1185">Reference proteome</keyword>
<keyword evidence="1" id="KW-1133">Transmembrane helix</keyword>
<accession>A0ABT9TR23</accession>
<protein>
    <recommendedName>
        <fullName evidence="2">CBU-0592-like domain-containing protein</fullName>
    </recommendedName>
</protein>
<feature type="transmembrane region" description="Helical" evidence="1">
    <location>
        <begin position="7"/>
        <end position="28"/>
    </location>
</feature>
<evidence type="ECO:0000313" key="4">
    <source>
        <dbReference type="Proteomes" id="UP001244563"/>
    </source>
</evidence>
<evidence type="ECO:0000313" key="3">
    <source>
        <dbReference type="EMBL" id="MDQ0102912.1"/>
    </source>
</evidence>
<keyword evidence="1" id="KW-0472">Membrane</keyword>
<sequence>MELLWEITGWAGAAAMLCAYMTVSMGWIKPGSTFQAVNLFGSCAFIINGTLHQAWPSVVTNVAWFLISAVALLRMRSRTEAAVAEPEPMTAPALAPMDPAGWDTGGWDTGGWDTGGRDISITDTAAQMVIPRPSQAVNCA</sequence>
<dbReference type="EMBL" id="JAUSSW010000006">
    <property type="protein sequence ID" value="MDQ0102912.1"/>
    <property type="molecule type" value="Genomic_DNA"/>
</dbReference>
<evidence type="ECO:0000259" key="2">
    <source>
        <dbReference type="Pfam" id="PF26604"/>
    </source>
</evidence>
<evidence type="ECO:0000256" key="1">
    <source>
        <dbReference type="SAM" id="Phobius"/>
    </source>
</evidence>
<organism evidence="3 4">
    <name type="scientific">Paenarthrobacter nicotinovorans</name>
    <name type="common">Arthrobacter nicotinovorans</name>
    <dbReference type="NCBI Taxonomy" id="29320"/>
    <lineage>
        <taxon>Bacteria</taxon>
        <taxon>Bacillati</taxon>
        <taxon>Actinomycetota</taxon>
        <taxon>Actinomycetes</taxon>
        <taxon>Micrococcales</taxon>
        <taxon>Micrococcaceae</taxon>
        <taxon>Paenarthrobacter</taxon>
    </lineage>
</organism>
<dbReference type="InterPro" id="IPR058058">
    <property type="entry name" value="CBU_0592-like"/>
</dbReference>
<comment type="caution">
    <text evidence="3">The sequence shown here is derived from an EMBL/GenBank/DDBJ whole genome shotgun (WGS) entry which is preliminary data.</text>
</comment>